<gene>
    <name evidence="2" type="ORF">SAMN04488033_11915</name>
</gene>
<dbReference type="InterPro" id="IPR006680">
    <property type="entry name" value="Amidohydro-rel"/>
</dbReference>
<accession>A0A1I2N6G9</accession>
<protein>
    <submittedName>
        <fullName evidence="2">Cytosine/adenosine deaminase</fullName>
    </submittedName>
</protein>
<reference evidence="3" key="1">
    <citation type="submission" date="2016-10" db="EMBL/GenBank/DDBJ databases">
        <authorList>
            <person name="Varghese N."/>
            <person name="Submissions S."/>
        </authorList>
    </citation>
    <scope>NUCLEOTIDE SEQUENCE [LARGE SCALE GENOMIC DNA]</scope>
    <source>
        <strain evidence="3">DSM 23515</strain>
    </source>
</reference>
<dbReference type="PANTHER" id="PTHR43794">
    <property type="entry name" value="AMINOHYDROLASE SSNA-RELATED"/>
    <property type="match status" value="1"/>
</dbReference>
<evidence type="ECO:0000313" key="3">
    <source>
        <dbReference type="Proteomes" id="UP000199116"/>
    </source>
</evidence>
<evidence type="ECO:0000313" key="2">
    <source>
        <dbReference type="EMBL" id="SFF99525.1"/>
    </source>
</evidence>
<dbReference type="InterPro" id="IPR050287">
    <property type="entry name" value="MTA/SAH_deaminase"/>
</dbReference>
<proteinExistence type="predicted"/>
<keyword evidence="3" id="KW-1185">Reference proteome</keyword>
<dbReference type="Gene3D" id="2.30.40.10">
    <property type="entry name" value="Urease, subunit C, domain 1"/>
    <property type="match status" value="1"/>
</dbReference>
<sequence>MKNERRDFLKKTGLLGIGGFISPFSVFSENQQKRFQFQQNSYLIKEACVLSMDEEFGDFNSADVLIENGKITRLGKNIEGPSYTEIINAEGGILIPGLIDCHWHLWTSLLRSMAGDSAEEGYFKMTARYSRLYSPEDMKLAATYAIAEAVHSGITCISDYNHNARSPQFVQASFDAMAATGIRGHISYGTYRDLPDSQPTDFKGINELKQFIDSNSKYKGISLGLGSRSVNYNNLEKDWKHARDLGLRITIHASSNESQKGQITSLFKKGLLAEDVNIIHGNAITPDEIKMLEDTGTSLTMTPYSEMRIGYGLPKINELYEANINCCVGIDTTALTGNAHLLDTLKMLQNLANANAKDEFYLHPKEVLKMATINGAINLGIDKKTGSITPGKSADLVLLKKSDINFSTGNKPYHLAIEAALQENIDMVMAKGKILKYDGKLTGINAKDLIIQAKNRFAEMEKEIN</sequence>
<dbReference type="SUPFAM" id="SSF51556">
    <property type="entry name" value="Metallo-dependent hydrolases"/>
    <property type="match status" value="1"/>
</dbReference>
<dbReference type="GO" id="GO:0016810">
    <property type="term" value="F:hydrolase activity, acting on carbon-nitrogen (but not peptide) bonds"/>
    <property type="evidence" value="ECO:0007669"/>
    <property type="project" value="InterPro"/>
</dbReference>
<organism evidence="2 3">
    <name type="scientific">Salegentibacter agarivorans</name>
    <dbReference type="NCBI Taxonomy" id="345907"/>
    <lineage>
        <taxon>Bacteria</taxon>
        <taxon>Pseudomonadati</taxon>
        <taxon>Bacteroidota</taxon>
        <taxon>Flavobacteriia</taxon>
        <taxon>Flavobacteriales</taxon>
        <taxon>Flavobacteriaceae</taxon>
        <taxon>Salegentibacter</taxon>
    </lineage>
</organism>
<name>A0A1I2N6G9_9FLAO</name>
<feature type="domain" description="Amidohydrolase-related" evidence="1">
    <location>
        <begin position="93"/>
        <end position="435"/>
    </location>
</feature>
<dbReference type="SUPFAM" id="SSF51338">
    <property type="entry name" value="Composite domain of metallo-dependent hydrolases"/>
    <property type="match status" value="1"/>
</dbReference>
<dbReference type="InterPro" id="IPR032466">
    <property type="entry name" value="Metal_Hydrolase"/>
</dbReference>
<dbReference type="Proteomes" id="UP000199116">
    <property type="component" value="Unassembled WGS sequence"/>
</dbReference>
<dbReference type="AlphaFoldDB" id="A0A1I2N6G9"/>
<dbReference type="InterPro" id="IPR011059">
    <property type="entry name" value="Metal-dep_hydrolase_composite"/>
</dbReference>
<dbReference type="EMBL" id="FOOH01000019">
    <property type="protein sequence ID" value="SFF99525.1"/>
    <property type="molecule type" value="Genomic_DNA"/>
</dbReference>
<evidence type="ECO:0000259" key="1">
    <source>
        <dbReference type="Pfam" id="PF01979"/>
    </source>
</evidence>
<dbReference type="Gene3D" id="3.20.20.140">
    <property type="entry name" value="Metal-dependent hydrolases"/>
    <property type="match status" value="1"/>
</dbReference>
<dbReference type="PANTHER" id="PTHR43794:SF5">
    <property type="entry name" value="CHLOROHYDROLASE FAMILY PROTEIN"/>
    <property type="match status" value="1"/>
</dbReference>
<dbReference type="RefSeq" id="WP_093305486.1">
    <property type="nucleotide sequence ID" value="NZ_FOOH01000019.1"/>
</dbReference>
<dbReference type="Pfam" id="PF01979">
    <property type="entry name" value="Amidohydro_1"/>
    <property type="match status" value="1"/>
</dbReference>